<reference evidence="2" key="1">
    <citation type="submission" date="2022-03" db="EMBL/GenBank/DDBJ databases">
        <title>Streptomyces 7R015 and 7R016 isolated from Barleria lupulina in Thailand.</title>
        <authorList>
            <person name="Kanchanasin P."/>
            <person name="Phongsopitanun W."/>
            <person name="Tanasupawat S."/>
        </authorList>
    </citation>
    <scope>NUCLEOTIDE SEQUENCE</scope>
    <source>
        <strain evidence="2">7R015</strain>
    </source>
</reference>
<evidence type="ECO:0000313" key="2">
    <source>
        <dbReference type="EMBL" id="MCI3277244.1"/>
    </source>
</evidence>
<protein>
    <submittedName>
        <fullName evidence="2">Uncharacterized protein</fullName>
    </submittedName>
</protein>
<feature type="region of interest" description="Disordered" evidence="1">
    <location>
        <begin position="1"/>
        <end position="22"/>
    </location>
</feature>
<accession>A0ABS9YJY6</accession>
<dbReference type="RefSeq" id="WP_242774663.1">
    <property type="nucleotide sequence ID" value="NZ_JALDAY010000014.1"/>
</dbReference>
<dbReference type="Proteomes" id="UP001165269">
    <property type="component" value="Unassembled WGS sequence"/>
</dbReference>
<organism evidence="2 3">
    <name type="scientific">Streptomyces cylindrosporus</name>
    <dbReference type="NCBI Taxonomy" id="2927583"/>
    <lineage>
        <taxon>Bacteria</taxon>
        <taxon>Bacillati</taxon>
        <taxon>Actinomycetota</taxon>
        <taxon>Actinomycetes</taxon>
        <taxon>Kitasatosporales</taxon>
        <taxon>Streptomycetaceae</taxon>
        <taxon>Streptomyces</taxon>
    </lineage>
</organism>
<dbReference type="SUPFAM" id="SSF53850">
    <property type="entry name" value="Periplasmic binding protein-like II"/>
    <property type="match status" value="1"/>
</dbReference>
<gene>
    <name evidence="2" type="ORF">MQP27_39875</name>
</gene>
<evidence type="ECO:0000313" key="3">
    <source>
        <dbReference type="Proteomes" id="UP001165269"/>
    </source>
</evidence>
<dbReference type="EMBL" id="JALDAY010000014">
    <property type="protein sequence ID" value="MCI3277244.1"/>
    <property type="molecule type" value="Genomic_DNA"/>
</dbReference>
<dbReference type="Gene3D" id="3.40.190.10">
    <property type="entry name" value="Periplasmic binding protein-like II"/>
    <property type="match status" value="2"/>
</dbReference>
<keyword evidence="3" id="KW-1185">Reference proteome</keyword>
<name>A0ABS9YJY6_9ACTN</name>
<evidence type="ECO:0000256" key="1">
    <source>
        <dbReference type="SAM" id="MobiDB-lite"/>
    </source>
</evidence>
<proteinExistence type="predicted"/>
<comment type="caution">
    <text evidence="2">The sequence shown here is derived from an EMBL/GenBank/DDBJ whole genome shotgun (WGS) entry which is preliminary data.</text>
</comment>
<sequence length="164" mass="17587">MQDRAEAGPVDPDEDDRAFDNGRSLISWSGHGTVTGMGSWRWAIPVTSAAPDAVQALPAFLPSPDEVVCMTDVNGAIPATRSAITRTGRFTVSGPERMRTEQLQNGTARPRPGTPAHAAVTDAFSRPQQRIVLARAPVGAELDRAVEAIDEDLAAHRYYPPTGR</sequence>